<feature type="transmembrane region" description="Helical" evidence="11">
    <location>
        <begin position="44"/>
        <end position="63"/>
    </location>
</feature>
<accession>A0A8C7AJW5</accession>
<dbReference type="GeneTree" id="ENSGT01030000234553"/>
<dbReference type="GO" id="GO:0019236">
    <property type="term" value="P:response to pheromone"/>
    <property type="evidence" value="ECO:0007669"/>
    <property type="project" value="UniProtKB-KW"/>
</dbReference>
<keyword evidence="15" id="KW-1185">Reference proteome</keyword>
<feature type="region of interest" description="Disordered" evidence="12">
    <location>
        <begin position="321"/>
        <end position="345"/>
    </location>
</feature>
<reference evidence="14" key="2">
    <citation type="submission" date="2025-09" db="UniProtKB">
        <authorList>
            <consortium name="Ensembl"/>
        </authorList>
    </citation>
    <scope>IDENTIFICATION</scope>
</reference>
<keyword evidence="4 11" id="KW-0589">Pheromone response</keyword>
<dbReference type="Proteomes" id="UP000694425">
    <property type="component" value="Unplaced"/>
</dbReference>
<evidence type="ECO:0000259" key="13">
    <source>
        <dbReference type="PROSITE" id="PS50262"/>
    </source>
</evidence>
<sequence>MVVNDIKGPGFLFLSGLGIVGNVFVAVNYMCIFFWDTKKKSTHLILIHLAFTNIIILFSKVMLKTIDIFGWRNLLDGTACKTLVYVARVARGLSICTSSFLTVVQASTLSRRASKCASFKPASTWCILPFFLLFWVLNSLVSVNLLYYIKNVRRLNRSQIGENGGYCYFLPASQMMKWIFLILMVLRDFLFLSLMGWASVHMVHVLYRHHQHARYLQKSKVLYHKPPEMRAAHSVLLLMLCFLFFSLIDCIILLCLNSSLENNSSLLHIQEFLTLGYAIVSPFLLIHRDRHGVECLAHLFLTSEIRINYRHVCTVYGSGNSVGPEGGHQRSQREMSSGSPRGGVRGARVALTHSPFLFIINNPKC</sequence>
<keyword evidence="9 11" id="KW-0675">Receptor</keyword>
<evidence type="ECO:0000256" key="1">
    <source>
        <dbReference type="ARBA" id="ARBA00004651"/>
    </source>
</evidence>
<evidence type="ECO:0000256" key="6">
    <source>
        <dbReference type="ARBA" id="ARBA00022989"/>
    </source>
</evidence>
<feature type="transmembrane region" description="Helical" evidence="11">
    <location>
        <begin position="12"/>
        <end position="35"/>
    </location>
</feature>
<evidence type="ECO:0000256" key="2">
    <source>
        <dbReference type="ARBA" id="ARBA00010663"/>
    </source>
</evidence>
<dbReference type="PROSITE" id="PS50262">
    <property type="entry name" value="G_PROTEIN_RECEP_F1_2"/>
    <property type="match status" value="1"/>
</dbReference>
<evidence type="ECO:0000313" key="14">
    <source>
        <dbReference type="Ensembl" id="ENSNVIP00000007328.1"/>
    </source>
</evidence>
<keyword evidence="6 11" id="KW-1133">Transmembrane helix</keyword>
<dbReference type="InterPro" id="IPR004072">
    <property type="entry name" value="Vmron_rcpt_1"/>
</dbReference>
<dbReference type="SUPFAM" id="SSF81321">
    <property type="entry name" value="Family A G protein-coupled receptor-like"/>
    <property type="match status" value="1"/>
</dbReference>
<dbReference type="PANTHER" id="PTHR24062">
    <property type="entry name" value="VOMERONASAL TYPE-1 RECEPTOR"/>
    <property type="match status" value="1"/>
</dbReference>
<feature type="transmembrane region" description="Helical" evidence="11">
    <location>
        <begin position="178"/>
        <end position="207"/>
    </location>
</feature>
<dbReference type="FunFam" id="1.20.1070.10:FF:000051">
    <property type="entry name" value="Vomeronasal type-1 receptor"/>
    <property type="match status" value="1"/>
</dbReference>
<keyword evidence="3 11" id="KW-1003">Cell membrane</keyword>
<evidence type="ECO:0000256" key="12">
    <source>
        <dbReference type="SAM" id="MobiDB-lite"/>
    </source>
</evidence>
<feature type="transmembrane region" description="Helical" evidence="11">
    <location>
        <begin position="235"/>
        <end position="260"/>
    </location>
</feature>
<evidence type="ECO:0000313" key="15">
    <source>
        <dbReference type="Proteomes" id="UP000694425"/>
    </source>
</evidence>
<evidence type="ECO:0000256" key="10">
    <source>
        <dbReference type="ARBA" id="ARBA00023224"/>
    </source>
</evidence>
<dbReference type="Pfam" id="PF03402">
    <property type="entry name" value="V1R"/>
    <property type="match status" value="1"/>
</dbReference>
<feature type="transmembrane region" description="Helical" evidence="11">
    <location>
        <begin position="125"/>
        <end position="149"/>
    </location>
</feature>
<protein>
    <recommendedName>
        <fullName evidence="11">Vomeronasal type-1 receptor</fullName>
    </recommendedName>
</protein>
<dbReference type="Gene3D" id="1.20.1070.10">
    <property type="entry name" value="Rhodopsin 7-helix transmembrane proteins"/>
    <property type="match status" value="1"/>
</dbReference>
<evidence type="ECO:0000256" key="3">
    <source>
        <dbReference type="ARBA" id="ARBA00022475"/>
    </source>
</evidence>
<keyword evidence="7 11" id="KW-0297">G-protein coupled receptor</keyword>
<evidence type="ECO:0000256" key="4">
    <source>
        <dbReference type="ARBA" id="ARBA00022507"/>
    </source>
</evidence>
<evidence type="ECO:0000256" key="5">
    <source>
        <dbReference type="ARBA" id="ARBA00022692"/>
    </source>
</evidence>
<dbReference type="GO" id="GO:0016503">
    <property type="term" value="F:pheromone receptor activity"/>
    <property type="evidence" value="ECO:0007669"/>
    <property type="project" value="InterPro"/>
</dbReference>
<dbReference type="PRINTS" id="PR01534">
    <property type="entry name" value="VOMERONASL1R"/>
</dbReference>
<feature type="transmembrane region" description="Helical" evidence="11">
    <location>
        <begin position="266"/>
        <end position="286"/>
    </location>
</feature>
<keyword evidence="8 11" id="KW-0472">Membrane</keyword>
<proteinExistence type="inferred from homology"/>
<dbReference type="GO" id="GO:0007606">
    <property type="term" value="P:sensory perception of chemical stimulus"/>
    <property type="evidence" value="ECO:0007669"/>
    <property type="project" value="UniProtKB-ARBA"/>
</dbReference>
<organism evidence="14 15">
    <name type="scientific">Neovison vison</name>
    <name type="common">American mink</name>
    <name type="synonym">Mustela vison</name>
    <dbReference type="NCBI Taxonomy" id="452646"/>
    <lineage>
        <taxon>Eukaryota</taxon>
        <taxon>Metazoa</taxon>
        <taxon>Chordata</taxon>
        <taxon>Craniata</taxon>
        <taxon>Vertebrata</taxon>
        <taxon>Euteleostomi</taxon>
        <taxon>Mammalia</taxon>
        <taxon>Eutheria</taxon>
        <taxon>Laurasiatheria</taxon>
        <taxon>Carnivora</taxon>
        <taxon>Caniformia</taxon>
        <taxon>Musteloidea</taxon>
        <taxon>Mustelidae</taxon>
        <taxon>Mustelinae</taxon>
        <taxon>Neogale</taxon>
    </lineage>
</organism>
<dbReference type="InterPro" id="IPR017452">
    <property type="entry name" value="GPCR_Rhodpsn_7TM"/>
</dbReference>
<evidence type="ECO:0000256" key="11">
    <source>
        <dbReference type="RuleBase" id="RU364061"/>
    </source>
</evidence>
<dbReference type="AlphaFoldDB" id="A0A8C7AJW5"/>
<dbReference type="Ensembl" id="ENSNVIT00000008576.1">
    <property type="protein sequence ID" value="ENSNVIP00000007328.1"/>
    <property type="gene ID" value="ENSNVIG00000005818.1"/>
</dbReference>
<keyword evidence="10 11" id="KW-0807">Transducer</keyword>
<evidence type="ECO:0000256" key="8">
    <source>
        <dbReference type="ARBA" id="ARBA00023136"/>
    </source>
</evidence>
<dbReference type="GO" id="GO:0005886">
    <property type="term" value="C:plasma membrane"/>
    <property type="evidence" value="ECO:0007669"/>
    <property type="project" value="UniProtKB-SubCell"/>
</dbReference>
<name>A0A8C7AJW5_NEOVI</name>
<feature type="domain" description="G-protein coupled receptors family 1 profile" evidence="13">
    <location>
        <begin position="21"/>
        <end position="285"/>
    </location>
</feature>
<keyword evidence="5 11" id="KW-0812">Transmembrane</keyword>
<evidence type="ECO:0000256" key="7">
    <source>
        <dbReference type="ARBA" id="ARBA00023040"/>
    </source>
</evidence>
<comment type="subcellular location">
    <subcellularLocation>
        <location evidence="1 11">Cell membrane</location>
        <topology evidence="1 11">Multi-pass membrane protein</topology>
    </subcellularLocation>
</comment>
<comment type="similarity">
    <text evidence="2 11">Belongs to the G-protein coupled receptor 1 family.</text>
</comment>
<reference evidence="14" key="1">
    <citation type="submission" date="2025-08" db="UniProtKB">
        <authorList>
            <consortium name="Ensembl"/>
        </authorList>
    </citation>
    <scope>IDENTIFICATION</scope>
</reference>
<evidence type="ECO:0000256" key="9">
    <source>
        <dbReference type="ARBA" id="ARBA00023170"/>
    </source>
</evidence>